<evidence type="ECO:0000256" key="8">
    <source>
        <dbReference type="SAM" id="Phobius"/>
    </source>
</evidence>
<dbReference type="Gene3D" id="3.40.50.620">
    <property type="entry name" value="HUPs"/>
    <property type="match status" value="1"/>
</dbReference>
<proteinExistence type="inferred from homology"/>
<evidence type="ECO:0000256" key="7">
    <source>
        <dbReference type="HAMAP-Rule" id="MF_00022"/>
    </source>
</evidence>
<dbReference type="GO" id="GO:0006424">
    <property type="term" value="P:glutamyl-tRNA aminoacylation"/>
    <property type="evidence" value="ECO:0007669"/>
    <property type="project" value="UniProtKB-UniRule"/>
</dbReference>
<dbReference type="Gene3D" id="1.10.10.350">
    <property type="match status" value="1"/>
</dbReference>
<reference evidence="11 12" key="2">
    <citation type="journal article" date="2011" name="ISME J.">
        <title>RNA-seq reveals cooperative metabolic interactions between two termite-gut spirochete species in co-culture.</title>
        <authorList>
            <person name="Rosenthal A.Z."/>
            <person name="Matson E.G."/>
            <person name="Eldar A."/>
            <person name="Leadbetter J.R."/>
        </authorList>
    </citation>
    <scope>NUCLEOTIDE SEQUENCE [LARGE SCALE GENOMIC DNA]</scope>
    <source>
        <strain evidence="12">ATCC BAA-888 / DSM 13862 / ZAS-9</strain>
    </source>
</reference>
<dbReference type="Proteomes" id="UP000009222">
    <property type="component" value="Chromosome"/>
</dbReference>
<dbReference type="NCBIfam" id="TIGR00464">
    <property type="entry name" value="gltX_bact"/>
    <property type="match status" value="1"/>
</dbReference>
<name>F5YE90_LEAAZ</name>
<dbReference type="HOGENOM" id="CLU_015768_6_3_12"/>
<reference evidence="12" key="1">
    <citation type="submission" date="2009-12" db="EMBL/GenBank/DDBJ databases">
        <title>Complete sequence of Treponema azotonutricium strain ZAS-9.</title>
        <authorList>
            <person name="Tetu S.G."/>
            <person name="Matson E."/>
            <person name="Ren Q."/>
            <person name="Seshadri R."/>
            <person name="Elbourne L."/>
            <person name="Hassan K.A."/>
            <person name="Durkin A."/>
            <person name="Radune D."/>
            <person name="Mohamoud Y."/>
            <person name="Shay R."/>
            <person name="Jin S."/>
            <person name="Zhang X."/>
            <person name="Lucey K."/>
            <person name="Ballor N.R."/>
            <person name="Ottesen E."/>
            <person name="Rosenthal R."/>
            <person name="Allen A."/>
            <person name="Leadbetter J.R."/>
            <person name="Paulsen I.T."/>
        </authorList>
    </citation>
    <scope>NUCLEOTIDE SEQUENCE [LARGE SCALE GENOMIC DNA]</scope>
    <source>
        <strain evidence="12">ATCC BAA-888 / DSM 13862 / ZAS-9</strain>
    </source>
</reference>
<dbReference type="InterPro" id="IPR008925">
    <property type="entry name" value="aa_tRNA-synth_I_cd-bd_sf"/>
</dbReference>
<feature type="transmembrane region" description="Helical" evidence="8">
    <location>
        <begin position="6"/>
        <end position="25"/>
    </location>
</feature>
<keyword evidence="8" id="KW-0812">Transmembrane</keyword>
<dbReference type="InterPro" id="IPR045462">
    <property type="entry name" value="aa-tRNA-synth_I_cd-bd"/>
</dbReference>
<dbReference type="AlphaFoldDB" id="F5YE90"/>
<dbReference type="KEGG" id="taz:TREAZ_0237"/>
<dbReference type="InterPro" id="IPR049940">
    <property type="entry name" value="GluQ/Sye"/>
</dbReference>
<evidence type="ECO:0000256" key="6">
    <source>
        <dbReference type="ARBA" id="ARBA00023146"/>
    </source>
</evidence>
<organism evidence="11 12">
    <name type="scientific">Leadbettera azotonutricia (strain ATCC BAA-888 / DSM 13862 / ZAS-9)</name>
    <name type="common">Treponema azotonutricium</name>
    <dbReference type="NCBI Taxonomy" id="545695"/>
    <lineage>
        <taxon>Bacteria</taxon>
        <taxon>Pseudomonadati</taxon>
        <taxon>Spirochaetota</taxon>
        <taxon>Spirochaetia</taxon>
        <taxon>Spirochaetales</taxon>
        <taxon>Breznakiellaceae</taxon>
        <taxon>Leadbettera</taxon>
    </lineage>
</organism>
<dbReference type="PANTHER" id="PTHR43311:SF2">
    <property type="entry name" value="GLUTAMATE--TRNA LIGASE, MITOCHONDRIAL-RELATED"/>
    <property type="match status" value="1"/>
</dbReference>
<dbReference type="InterPro" id="IPR004527">
    <property type="entry name" value="Glu-tRNA-ligase_bac/mito"/>
</dbReference>
<comment type="function">
    <text evidence="7">Catalyzes the attachment of glutamate to tRNA(Glu) in a two-step reaction: glutamate is first activated by ATP to form Glu-AMP and then transferred to the acceptor end of tRNA(Glu).</text>
</comment>
<dbReference type="InterPro" id="IPR014729">
    <property type="entry name" value="Rossmann-like_a/b/a_fold"/>
</dbReference>
<dbReference type="Pfam" id="PF19269">
    <property type="entry name" value="Anticodon_2"/>
    <property type="match status" value="1"/>
</dbReference>
<dbReference type="GO" id="GO:0004818">
    <property type="term" value="F:glutamate-tRNA ligase activity"/>
    <property type="evidence" value="ECO:0007669"/>
    <property type="project" value="UniProtKB-UniRule"/>
</dbReference>
<evidence type="ECO:0000256" key="1">
    <source>
        <dbReference type="ARBA" id="ARBA00007894"/>
    </source>
</evidence>
<comment type="subcellular location">
    <subcellularLocation>
        <location evidence="7">Cytoplasm</location>
    </subcellularLocation>
</comment>
<protein>
    <recommendedName>
        <fullName evidence="7">Glutamate--tRNA ligase</fullName>
        <ecNumber evidence="7">6.1.1.17</ecNumber>
    </recommendedName>
    <alternativeName>
        <fullName evidence="7">Glutamyl-tRNA synthetase</fullName>
        <shortName evidence="7">GluRS</shortName>
    </alternativeName>
</protein>
<dbReference type="PRINTS" id="PR00987">
    <property type="entry name" value="TRNASYNTHGLU"/>
</dbReference>
<evidence type="ECO:0000259" key="10">
    <source>
        <dbReference type="Pfam" id="PF19269"/>
    </source>
</evidence>
<dbReference type="PANTHER" id="PTHR43311">
    <property type="entry name" value="GLUTAMATE--TRNA LIGASE"/>
    <property type="match status" value="1"/>
</dbReference>
<evidence type="ECO:0000256" key="3">
    <source>
        <dbReference type="ARBA" id="ARBA00022741"/>
    </source>
</evidence>
<feature type="binding site" evidence="7">
    <location>
        <position position="297"/>
    </location>
    <ligand>
        <name>ATP</name>
        <dbReference type="ChEBI" id="CHEBI:30616"/>
    </ligand>
</feature>
<comment type="catalytic activity">
    <reaction evidence="7">
        <text>tRNA(Glu) + L-glutamate + ATP = L-glutamyl-tRNA(Glu) + AMP + diphosphate</text>
        <dbReference type="Rhea" id="RHEA:23540"/>
        <dbReference type="Rhea" id="RHEA-COMP:9663"/>
        <dbReference type="Rhea" id="RHEA-COMP:9680"/>
        <dbReference type="ChEBI" id="CHEBI:29985"/>
        <dbReference type="ChEBI" id="CHEBI:30616"/>
        <dbReference type="ChEBI" id="CHEBI:33019"/>
        <dbReference type="ChEBI" id="CHEBI:78442"/>
        <dbReference type="ChEBI" id="CHEBI:78520"/>
        <dbReference type="ChEBI" id="CHEBI:456215"/>
        <dbReference type="EC" id="6.1.1.17"/>
    </reaction>
</comment>
<dbReference type="InterPro" id="IPR000924">
    <property type="entry name" value="Glu/Gln-tRNA-synth"/>
</dbReference>
<feature type="short sequence motif" description="'HIGH' region" evidence="7">
    <location>
        <begin position="45"/>
        <end position="55"/>
    </location>
</feature>
<comment type="subunit">
    <text evidence="7">Monomer.</text>
</comment>
<dbReference type="HAMAP" id="MF_00022">
    <property type="entry name" value="Glu_tRNA_synth_type1"/>
    <property type="match status" value="1"/>
</dbReference>
<keyword evidence="12" id="KW-1185">Reference proteome</keyword>
<dbReference type="GO" id="GO:0000049">
    <property type="term" value="F:tRNA binding"/>
    <property type="evidence" value="ECO:0007669"/>
    <property type="project" value="InterPro"/>
</dbReference>
<feature type="domain" description="Glutamyl/glutaminyl-tRNA synthetase class Ib catalytic" evidence="9">
    <location>
        <begin position="39"/>
        <end position="363"/>
    </location>
</feature>
<comment type="similarity">
    <text evidence="1 7">Belongs to the class-I aminoacyl-tRNA synthetase family. Glutamate--tRNA ligase type 1 subfamily.</text>
</comment>
<keyword evidence="3 7" id="KW-0547">Nucleotide-binding</keyword>
<dbReference type="SUPFAM" id="SSF48163">
    <property type="entry name" value="An anticodon-binding domain of class I aminoacyl-tRNA synthetases"/>
    <property type="match status" value="1"/>
</dbReference>
<evidence type="ECO:0000256" key="2">
    <source>
        <dbReference type="ARBA" id="ARBA00022598"/>
    </source>
</evidence>
<evidence type="ECO:0000259" key="9">
    <source>
        <dbReference type="Pfam" id="PF00749"/>
    </source>
</evidence>
<evidence type="ECO:0000256" key="5">
    <source>
        <dbReference type="ARBA" id="ARBA00022917"/>
    </source>
</evidence>
<keyword evidence="8" id="KW-0472">Membrane</keyword>
<dbReference type="InterPro" id="IPR020058">
    <property type="entry name" value="Glu/Gln-tRNA-synth_Ib_cat-dom"/>
</dbReference>
<dbReference type="InParanoid" id="F5YE90"/>
<evidence type="ECO:0000313" key="12">
    <source>
        <dbReference type="Proteomes" id="UP000009222"/>
    </source>
</evidence>
<dbReference type="GO" id="GO:0005737">
    <property type="term" value="C:cytoplasm"/>
    <property type="evidence" value="ECO:0007669"/>
    <property type="project" value="UniProtKB-SubCell"/>
</dbReference>
<dbReference type="GO" id="GO:0008270">
    <property type="term" value="F:zinc ion binding"/>
    <property type="evidence" value="ECO:0007669"/>
    <property type="project" value="InterPro"/>
</dbReference>
<keyword evidence="8" id="KW-1133">Transmembrane helix</keyword>
<feature type="domain" description="Aminoacyl-tRNA synthetase class I anticodon-binding" evidence="10">
    <location>
        <begin position="401"/>
        <end position="530"/>
    </location>
</feature>
<dbReference type="EC" id="6.1.1.17" evidence="7"/>
<dbReference type="InterPro" id="IPR020751">
    <property type="entry name" value="aa-tRNA-synth_I_codon-bd_sub2"/>
</dbReference>
<keyword evidence="6 7" id="KW-0030">Aminoacyl-tRNA synthetase</keyword>
<dbReference type="STRING" id="545695.TREAZ_0237"/>
<keyword evidence="5 7" id="KW-0648">Protein biosynthesis</keyword>
<dbReference type="EMBL" id="CP001841">
    <property type="protein sequence ID" value="AEF82036.1"/>
    <property type="molecule type" value="Genomic_DNA"/>
</dbReference>
<sequence>MAGGLFFISAFCGHIFLVFLVFWIFQLNRQYYILNYMIVRDRYAPSPTGLQHIGGVRTALFNYLFARSMGGKFLLRLEDTDRTRFDQSFVENLYDTFNWLGMKWDEGPDIGGPAAPYIQSERTETYKKYALELIEKDKAYLCFCSAERIDKIRQEREAAHSKGPSGSHATGYDRFCRSIPREEAEKRAAAGEAHTIRLKIPLGETTRFTDHLLGDIEWKNDDVNPDPVLLKSDGFPTYHLANVVDDHLMEITHVLRAQEWLSSTPLHVIMYQAFGWEHPEFCHLPMVNGLDGKKLSKRHGATSIDEFRRQGYLPEALINYVALVGASYEEGKDIYTLEELAERFSLDKLSKASGIFDYKKLEWYNGQYIRMKSDDELAFLTLPLAVEAGLFGSRGSEPNPEQKKIYLLAMPLVKERAVFLKEIPEKLTFLFREIELPPVEEFFPKKMSREETAGLLIKGRDLIAPMALAASDAEAEDCIKAWAEKEGVKLGDIMMPIRVAITGARVSPPLFGSLRILGAEKSLARTDKAIALLS</sequence>
<keyword evidence="7" id="KW-0963">Cytoplasm</keyword>
<evidence type="ECO:0000256" key="4">
    <source>
        <dbReference type="ARBA" id="ARBA00022840"/>
    </source>
</evidence>
<dbReference type="Pfam" id="PF00749">
    <property type="entry name" value="tRNA-synt_1c"/>
    <property type="match status" value="1"/>
</dbReference>
<feature type="short sequence motif" description="'KMSKS' region" evidence="7">
    <location>
        <begin position="294"/>
        <end position="298"/>
    </location>
</feature>
<keyword evidence="2 7" id="KW-0436">Ligase</keyword>
<dbReference type="SUPFAM" id="SSF52374">
    <property type="entry name" value="Nucleotidylyl transferase"/>
    <property type="match status" value="1"/>
</dbReference>
<keyword evidence="4 7" id="KW-0067">ATP-binding</keyword>
<comment type="caution">
    <text evidence="7">Lacks conserved residue(s) required for the propagation of feature annotation.</text>
</comment>
<dbReference type="eggNOG" id="COG0008">
    <property type="taxonomic scope" value="Bacteria"/>
</dbReference>
<dbReference type="FunFam" id="3.40.50.620:FF:000045">
    <property type="entry name" value="Glutamate--tRNA ligase, mitochondrial"/>
    <property type="match status" value="1"/>
</dbReference>
<accession>F5YE90</accession>
<evidence type="ECO:0000313" key="11">
    <source>
        <dbReference type="EMBL" id="AEF82036.1"/>
    </source>
</evidence>
<gene>
    <name evidence="7 11" type="primary">gltX</name>
    <name evidence="11" type="ordered locus">TREAZ_0237</name>
</gene>
<dbReference type="FunCoup" id="F5YE90">
    <property type="interactions" value="435"/>
</dbReference>
<dbReference type="CDD" id="cd00808">
    <property type="entry name" value="GluRS_core"/>
    <property type="match status" value="1"/>
</dbReference>
<dbReference type="GO" id="GO:0005524">
    <property type="term" value="F:ATP binding"/>
    <property type="evidence" value="ECO:0007669"/>
    <property type="project" value="UniProtKB-UniRule"/>
</dbReference>
<dbReference type="InterPro" id="IPR033910">
    <property type="entry name" value="GluRS_core"/>
</dbReference>